<dbReference type="Pfam" id="PF13843">
    <property type="entry name" value="DDE_Tnp_1_7"/>
    <property type="match status" value="1"/>
</dbReference>
<name>A0AAV0XHY1_9HEMI</name>
<accession>A0AAV0XHY1</accession>
<dbReference type="PANTHER" id="PTHR47272">
    <property type="entry name" value="DDE_TNP_1_7 DOMAIN-CONTAINING PROTEIN"/>
    <property type="match status" value="1"/>
</dbReference>
<dbReference type="AlphaFoldDB" id="A0AAV0XHY1"/>
<reference evidence="3 4" key="1">
    <citation type="submission" date="2023-01" db="EMBL/GenBank/DDBJ databases">
        <authorList>
            <person name="Whitehead M."/>
        </authorList>
    </citation>
    <scope>NUCLEOTIDE SEQUENCE [LARGE SCALE GENOMIC DNA]</scope>
</reference>
<dbReference type="Proteomes" id="UP001160148">
    <property type="component" value="Unassembled WGS sequence"/>
</dbReference>
<comment type="caution">
    <text evidence="3">The sequence shown here is derived from an EMBL/GenBank/DDBJ whole genome shotgun (WGS) entry which is preliminary data.</text>
</comment>
<evidence type="ECO:0000259" key="2">
    <source>
        <dbReference type="Pfam" id="PF13843"/>
    </source>
</evidence>
<evidence type="ECO:0000313" key="4">
    <source>
        <dbReference type="Proteomes" id="UP001160148"/>
    </source>
</evidence>
<feature type="compositionally biased region" description="Acidic residues" evidence="1">
    <location>
        <begin position="24"/>
        <end position="35"/>
    </location>
</feature>
<evidence type="ECO:0000313" key="3">
    <source>
        <dbReference type="EMBL" id="CAI6368129.1"/>
    </source>
</evidence>
<organism evidence="3 4">
    <name type="scientific">Macrosiphum euphorbiae</name>
    <name type="common">potato aphid</name>
    <dbReference type="NCBI Taxonomy" id="13131"/>
    <lineage>
        <taxon>Eukaryota</taxon>
        <taxon>Metazoa</taxon>
        <taxon>Ecdysozoa</taxon>
        <taxon>Arthropoda</taxon>
        <taxon>Hexapoda</taxon>
        <taxon>Insecta</taxon>
        <taxon>Pterygota</taxon>
        <taxon>Neoptera</taxon>
        <taxon>Paraneoptera</taxon>
        <taxon>Hemiptera</taxon>
        <taxon>Sternorrhyncha</taxon>
        <taxon>Aphidomorpha</taxon>
        <taxon>Aphidoidea</taxon>
        <taxon>Aphididae</taxon>
        <taxon>Macrosiphini</taxon>
        <taxon>Macrosiphum</taxon>
    </lineage>
</organism>
<feature type="region of interest" description="Disordered" evidence="1">
    <location>
        <begin position="18"/>
        <end position="43"/>
    </location>
</feature>
<feature type="domain" description="PiggyBac transposable element-derived protein" evidence="2">
    <location>
        <begin position="232"/>
        <end position="598"/>
    </location>
</feature>
<evidence type="ECO:0000256" key="1">
    <source>
        <dbReference type="SAM" id="MobiDB-lite"/>
    </source>
</evidence>
<dbReference type="InterPro" id="IPR029526">
    <property type="entry name" value="PGBD"/>
</dbReference>
<proteinExistence type="predicted"/>
<gene>
    <name evidence="3" type="ORF">MEUPH1_LOCUS22524</name>
</gene>
<keyword evidence="4" id="KW-1185">Reference proteome</keyword>
<dbReference type="PANTHER" id="PTHR47272:SF1">
    <property type="entry name" value="PIGGYBAC TRANSPOSABLE ELEMENT-DERIVED PROTEIN 3-LIKE"/>
    <property type="match status" value="1"/>
</dbReference>
<dbReference type="EMBL" id="CARXXK010000005">
    <property type="protein sequence ID" value="CAI6368129.1"/>
    <property type="molecule type" value="Genomic_DNA"/>
</dbReference>
<sequence length="713" mass="82277">MYRNKKNISSRSLRLLKSVLPPSDSEDSETEDETELSLNRKSNAPNITVIDDYDYSTHSSSPPSGASELENYLNDIDDMPMFDELGTDINNYINLPSTSYNDTLAEASISNPILDLPNVESNIIDNPINLSIIENILDLSSPNNLPSVNLHSDSDLSIVQRKSARLAQMTYVEPNSVSSAYVQSVEPPPSTFTNKTKKIIRQKMTFKWTKQFKFPVDLPPFKYSSIPQNISTPYEYFKMFLKDDILELITKHTNIYSSQKLGKSLETTVEEIKHYIGIELLMGIVAMPAYTDYWSADLRYSQIADTMALKRYQMLRRYIHFVDNKTIDTSDRFYKVKPILEGIRENCLSIEQGKLFSIDEMMIPYKGTKAGSRRQYIRNKPKKWGFKFFVRAGIDGFVYDFFPYAGETTFSTESFSEYEETFFGLGQKVVLQLCKTISDKPLTAVYFDNWFTSLELVTYLRKEFGILSLGTIQQNRLRGCDIINDKDLLKKGKGSYEMRCDIKKKIAVVKWADNKCVTLVSSFVPVNEQTSSVRRYDKNMKAKIPINCPTIIKEYNSKMGGVDLADMLVSLYRTGLKSHRWYLAVFSQLLDISVNNAWLLYRRELQELNNDLNVKHMPLKQFRTSIAKTLINQRKPGRPIKELLSNTRIQKLPRLRPTDDICLDNEDHLPKKIKKGRCMLCPKVQTVYCCTKCNLRLCTLNERNCFYTYHKQK</sequence>
<protein>
    <recommendedName>
        <fullName evidence="2">PiggyBac transposable element-derived protein domain-containing protein</fullName>
    </recommendedName>
</protein>